<evidence type="ECO:0000256" key="4">
    <source>
        <dbReference type="ARBA" id="ARBA00022692"/>
    </source>
</evidence>
<name>A0A2M7T6N0_9ACTN</name>
<feature type="transmembrane region" description="Helical" evidence="7">
    <location>
        <begin position="117"/>
        <end position="137"/>
    </location>
</feature>
<dbReference type="AlphaFoldDB" id="A0A2M7T6N0"/>
<dbReference type="InterPro" id="IPR051258">
    <property type="entry name" value="Diverse_Substrate_Transporter"/>
</dbReference>
<accession>A0A2M7T6N0</accession>
<organism evidence="9 10">
    <name type="scientific">Candidatus Aquicultor secundus</name>
    <dbReference type="NCBI Taxonomy" id="1973895"/>
    <lineage>
        <taxon>Bacteria</taxon>
        <taxon>Bacillati</taxon>
        <taxon>Actinomycetota</taxon>
        <taxon>Candidatus Aquicultoria</taxon>
        <taxon>Candidatus Aquicultorales</taxon>
        <taxon>Candidatus Aquicultoraceae</taxon>
        <taxon>Candidatus Aquicultor</taxon>
    </lineage>
</organism>
<evidence type="ECO:0000256" key="2">
    <source>
        <dbReference type="ARBA" id="ARBA00007362"/>
    </source>
</evidence>
<evidence type="ECO:0000256" key="1">
    <source>
        <dbReference type="ARBA" id="ARBA00004651"/>
    </source>
</evidence>
<dbReference type="Proteomes" id="UP000230956">
    <property type="component" value="Unassembled WGS sequence"/>
</dbReference>
<feature type="transmembrane region" description="Helical" evidence="7">
    <location>
        <begin position="176"/>
        <end position="196"/>
    </location>
</feature>
<keyword evidence="6 7" id="KW-0472">Membrane</keyword>
<feature type="transmembrane region" description="Helical" evidence="7">
    <location>
        <begin position="143"/>
        <end position="164"/>
    </location>
</feature>
<evidence type="ECO:0000256" key="5">
    <source>
        <dbReference type="ARBA" id="ARBA00022989"/>
    </source>
</evidence>
<dbReference type="GO" id="GO:0005886">
    <property type="term" value="C:plasma membrane"/>
    <property type="evidence" value="ECO:0007669"/>
    <property type="project" value="UniProtKB-SubCell"/>
</dbReference>
<dbReference type="InterPro" id="IPR000620">
    <property type="entry name" value="EamA_dom"/>
</dbReference>
<evidence type="ECO:0000313" key="10">
    <source>
        <dbReference type="Proteomes" id="UP000230956"/>
    </source>
</evidence>
<dbReference type="PANTHER" id="PTHR42920">
    <property type="entry name" value="OS03G0707200 PROTEIN-RELATED"/>
    <property type="match status" value="1"/>
</dbReference>
<sequence length="291" mass="31539">MSGYFKIILAAIIWGSLGTVVRFIHLPTLILVFYRVSFAAIAIFVYIAMRHKTEVLAVGKRLYWIIAMGILLTINWTAFFFSIRLTSVANAVLITYTAPIFVAILAPLILKEKLEKITILSLGISLVGTALIVSASVTGLSKSALAGILWAVVSAITYAVLVIISKPLADKIDPVAIIFYEELVGAIILSPALFIYKFSISPLTLFILFVVGAFHTAFAAALYLNGLRDVKAQQVGIFTYLDPASAVVFAAIFLGEIPRPVTILGGLFIIASGLILVMVTRQRVETEVVSE</sequence>
<evidence type="ECO:0000256" key="7">
    <source>
        <dbReference type="SAM" id="Phobius"/>
    </source>
</evidence>
<feature type="domain" description="EamA" evidence="8">
    <location>
        <begin position="146"/>
        <end position="277"/>
    </location>
</feature>
<proteinExistence type="inferred from homology"/>
<dbReference type="SUPFAM" id="SSF103481">
    <property type="entry name" value="Multidrug resistance efflux transporter EmrE"/>
    <property type="match status" value="2"/>
</dbReference>
<evidence type="ECO:0000256" key="3">
    <source>
        <dbReference type="ARBA" id="ARBA00022475"/>
    </source>
</evidence>
<dbReference type="InterPro" id="IPR037185">
    <property type="entry name" value="EmrE-like"/>
</dbReference>
<feature type="transmembrane region" description="Helical" evidence="7">
    <location>
        <begin position="202"/>
        <end position="223"/>
    </location>
</feature>
<feature type="transmembrane region" description="Helical" evidence="7">
    <location>
        <begin position="235"/>
        <end position="255"/>
    </location>
</feature>
<keyword evidence="4 7" id="KW-0812">Transmembrane</keyword>
<dbReference type="Pfam" id="PF00892">
    <property type="entry name" value="EamA"/>
    <property type="match status" value="2"/>
</dbReference>
<gene>
    <name evidence="9" type="ORF">COY37_08115</name>
</gene>
<comment type="caution">
    <text evidence="9">The sequence shown here is derived from an EMBL/GenBank/DDBJ whole genome shotgun (WGS) entry which is preliminary data.</text>
</comment>
<comment type="similarity">
    <text evidence="2">Belongs to the EamA transporter family.</text>
</comment>
<protein>
    <recommendedName>
        <fullName evidence="8">EamA domain-containing protein</fullName>
    </recommendedName>
</protein>
<feature type="transmembrane region" description="Helical" evidence="7">
    <location>
        <begin position="31"/>
        <end position="49"/>
    </location>
</feature>
<feature type="domain" description="EamA" evidence="8">
    <location>
        <begin position="2"/>
        <end position="133"/>
    </location>
</feature>
<feature type="transmembrane region" description="Helical" evidence="7">
    <location>
        <begin position="7"/>
        <end position="25"/>
    </location>
</feature>
<dbReference type="PANTHER" id="PTHR42920:SF5">
    <property type="entry name" value="EAMA DOMAIN-CONTAINING PROTEIN"/>
    <property type="match status" value="1"/>
</dbReference>
<feature type="transmembrane region" description="Helical" evidence="7">
    <location>
        <begin position="261"/>
        <end position="279"/>
    </location>
</feature>
<evidence type="ECO:0000256" key="6">
    <source>
        <dbReference type="ARBA" id="ARBA00023136"/>
    </source>
</evidence>
<feature type="transmembrane region" description="Helical" evidence="7">
    <location>
        <begin position="61"/>
        <end position="83"/>
    </location>
</feature>
<dbReference type="EMBL" id="PFNG01000190">
    <property type="protein sequence ID" value="PIZ36714.1"/>
    <property type="molecule type" value="Genomic_DNA"/>
</dbReference>
<feature type="transmembrane region" description="Helical" evidence="7">
    <location>
        <begin position="89"/>
        <end position="110"/>
    </location>
</feature>
<evidence type="ECO:0000313" key="9">
    <source>
        <dbReference type="EMBL" id="PIZ36714.1"/>
    </source>
</evidence>
<comment type="subcellular location">
    <subcellularLocation>
        <location evidence="1">Cell membrane</location>
        <topology evidence="1">Multi-pass membrane protein</topology>
    </subcellularLocation>
</comment>
<keyword evidence="5 7" id="KW-1133">Transmembrane helix</keyword>
<reference evidence="10" key="1">
    <citation type="submission" date="2017-09" db="EMBL/GenBank/DDBJ databases">
        <title>Depth-based differentiation of microbial function through sediment-hosted aquifers and enrichment of novel symbionts in the deep terrestrial subsurface.</title>
        <authorList>
            <person name="Probst A.J."/>
            <person name="Ladd B."/>
            <person name="Jarett J.K."/>
            <person name="Geller-Mcgrath D.E."/>
            <person name="Sieber C.M.K."/>
            <person name="Emerson J.B."/>
            <person name="Anantharaman K."/>
            <person name="Thomas B.C."/>
            <person name="Malmstrom R."/>
            <person name="Stieglmeier M."/>
            <person name="Klingl A."/>
            <person name="Woyke T."/>
            <person name="Ryan C.M."/>
            <person name="Banfield J.F."/>
        </authorList>
    </citation>
    <scope>NUCLEOTIDE SEQUENCE [LARGE SCALE GENOMIC DNA]</scope>
</reference>
<dbReference type="RefSeq" id="WP_286679286.1">
    <property type="nucleotide sequence ID" value="NZ_MNXI01000141.1"/>
</dbReference>
<keyword evidence="3" id="KW-1003">Cell membrane</keyword>
<evidence type="ECO:0000259" key="8">
    <source>
        <dbReference type="Pfam" id="PF00892"/>
    </source>
</evidence>